<feature type="region of interest" description="Disordered" evidence="1">
    <location>
        <begin position="1"/>
        <end position="24"/>
    </location>
</feature>
<dbReference type="Gene3D" id="2.60.120.10">
    <property type="entry name" value="Jelly Rolls"/>
    <property type="match status" value="1"/>
</dbReference>
<dbReference type="Proteomes" id="UP001595904">
    <property type="component" value="Unassembled WGS sequence"/>
</dbReference>
<proteinExistence type="predicted"/>
<comment type="caution">
    <text evidence="2">The sequence shown here is derived from an EMBL/GenBank/DDBJ whole genome shotgun (WGS) entry which is preliminary data.</text>
</comment>
<evidence type="ECO:0000256" key="1">
    <source>
        <dbReference type="SAM" id="MobiDB-lite"/>
    </source>
</evidence>
<accession>A0ABV8SW74</accession>
<name>A0ABV8SW74_9GAMM</name>
<gene>
    <name evidence="2" type="ORF">ACFPN2_22065</name>
</gene>
<evidence type="ECO:0000313" key="3">
    <source>
        <dbReference type="Proteomes" id="UP001595904"/>
    </source>
</evidence>
<protein>
    <submittedName>
        <fullName evidence="2">Uncharacterized protein</fullName>
    </submittedName>
</protein>
<sequence>MYEKSDPRPALTAPKGNTPAGTTTMPASYGRYYLDSAIDNDANGRGWYTRSQNLIVHWIEANPGATFSRSAQVDEYMIVVPDDDTPYEASAGGESVRGDGHQLLILPPGDSWISLPKGGRIVRLFSTQSADLSAKCANAATYAQPDPSHPPFQPWPAPPAGYKLRQYELARGERTPGQMGPMWRCTTIMVSFPPTSRRARDASKMSPHSHYDFDQCSLVFAGNYLHHLRWPWGPNKSDWREDEHAQVGAPSATMIPARVIHTSEAQAPGPEGNRMADIFAPPRLDFSLQEGWVKNADEYPMP</sequence>
<organism evidence="2 3">
    <name type="scientific">Steroidobacter flavus</name>
    <dbReference type="NCBI Taxonomy" id="1842136"/>
    <lineage>
        <taxon>Bacteria</taxon>
        <taxon>Pseudomonadati</taxon>
        <taxon>Pseudomonadota</taxon>
        <taxon>Gammaproteobacteria</taxon>
        <taxon>Steroidobacterales</taxon>
        <taxon>Steroidobacteraceae</taxon>
        <taxon>Steroidobacter</taxon>
    </lineage>
</organism>
<evidence type="ECO:0000313" key="2">
    <source>
        <dbReference type="EMBL" id="MFC4311786.1"/>
    </source>
</evidence>
<keyword evidence="3" id="KW-1185">Reference proteome</keyword>
<dbReference type="EMBL" id="JBHSDU010000010">
    <property type="protein sequence ID" value="MFC4311786.1"/>
    <property type="molecule type" value="Genomic_DNA"/>
</dbReference>
<dbReference type="InterPro" id="IPR014710">
    <property type="entry name" value="RmlC-like_jellyroll"/>
</dbReference>
<reference evidence="3" key="1">
    <citation type="journal article" date="2019" name="Int. J. Syst. Evol. Microbiol.">
        <title>The Global Catalogue of Microorganisms (GCM) 10K type strain sequencing project: providing services to taxonomists for standard genome sequencing and annotation.</title>
        <authorList>
            <consortium name="The Broad Institute Genomics Platform"/>
            <consortium name="The Broad Institute Genome Sequencing Center for Infectious Disease"/>
            <person name="Wu L."/>
            <person name="Ma J."/>
        </authorList>
    </citation>
    <scope>NUCLEOTIDE SEQUENCE [LARGE SCALE GENOMIC DNA]</scope>
    <source>
        <strain evidence="3">CGMCC 1.10759</strain>
    </source>
</reference>
<dbReference type="RefSeq" id="WP_380600632.1">
    <property type="nucleotide sequence ID" value="NZ_JBHSDU010000010.1"/>
</dbReference>